<keyword evidence="2" id="KW-1185">Reference proteome</keyword>
<dbReference type="Proteomes" id="UP001329430">
    <property type="component" value="Chromosome 9"/>
</dbReference>
<proteinExistence type="predicted"/>
<reference evidence="1 2" key="1">
    <citation type="journal article" date="2024" name="Insects">
        <title>An Improved Chromosome-Level Genome Assembly of the Firefly Pyrocoelia pectoralis.</title>
        <authorList>
            <person name="Fu X."/>
            <person name="Meyer-Rochow V.B."/>
            <person name="Ballantyne L."/>
            <person name="Zhu X."/>
        </authorList>
    </citation>
    <scope>NUCLEOTIDE SEQUENCE [LARGE SCALE GENOMIC DNA]</scope>
    <source>
        <strain evidence="1">XCY_ONT2</strain>
    </source>
</reference>
<protein>
    <submittedName>
        <fullName evidence="1">Uncharacterized protein</fullName>
    </submittedName>
</protein>
<evidence type="ECO:0000313" key="1">
    <source>
        <dbReference type="EMBL" id="KAK5639027.1"/>
    </source>
</evidence>
<organism evidence="1 2">
    <name type="scientific">Pyrocoelia pectoralis</name>
    <dbReference type="NCBI Taxonomy" id="417401"/>
    <lineage>
        <taxon>Eukaryota</taxon>
        <taxon>Metazoa</taxon>
        <taxon>Ecdysozoa</taxon>
        <taxon>Arthropoda</taxon>
        <taxon>Hexapoda</taxon>
        <taxon>Insecta</taxon>
        <taxon>Pterygota</taxon>
        <taxon>Neoptera</taxon>
        <taxon>Endopterygota</taxon>
        <taxon>Coleoptera</taxon>
        <taxon>Polyphaga</taxon>
        <taxon>Elateriformia</taxon>
        <taxon>Elateroidea</taxon>
        <taxon>Lampyridae</taxon>
        <taxon>Lampyrinae</taxon>
        <taxon>Pyrocoelia</taxon>
    </lineage>
</organism>
<gene>
    <name evidence="1" type="ORF">RI129_011519</name>
</gene>
<dbReference type="AlphaFoldDB" id="A0AAN7V091"/>
<accession>A0AAN7V091</accession>
<sequence>MLIFVEIRSYRNVMYKTRWPFLIIFFHKESDELVELVLKKSSNKKEVPIPLIDISSYSSPEVRSDKKSSSGVTELENNFSLLDGTTMQMDLIDRKTEVSLKHTDMKKCFVSQTWPLKVKVQNEATSITTKRRKDTKEPSEKYRETVIVI</sequence>
<comment type="caution">
    <text evidence="1">The sequence shown here is derived from an EMBL/GenBank/DDBJ whole genome shotgun (WGS) entry which is preliminary data.</text>
</comment>
<name>A0AAN7V091_9COLE</name>
<dbReference type="EMBL" id="JAVRBK010000009">
    <property type="protein sequence ID" value="KAK5639027.1"/>
    <property type="molecule type" value="Genomic_DNA"/>
</dbReference>
<evidence type="ECO:0000313" key="2">
    <source>
        <dbReference type="Proteomes" id="UP001329430"/>
    </source>
</evidence>